<name>A0AAN0MEF6_9RHOB</name>
<evidence type="ECO:0000313" key="2">
    <source>
        <dbReference type="Proteomes" id="UP001470809"/>
    </source>
</evidence>
<dbReference type="Proteomes" id="UP001470809">
    <property type="component" value="Chromosome"/>
</dbReference>
<dbReference type="RefSeq" id="WP_342077370.1">
    <property type="nucleotide sequence ID" value="NZ_CP151767.2"/>
</dbReference>
<dbReference type="EMBL" id="CP151767">
    <property type="protein sequence ID" value="WZU68077.1"/>
    <property type="molecule type" value="Genomic_DNA"/>
</dbReference>
<organism evidence="1 2">
    <name type="scientific">Yoonia rhodophyticola</name>
    <dbReference type="NCBI Taxonomy" id="3137370"/>
    <lineage>
        <taxon>Bacteria</taxon>
        <taxon>Pseudomonadati</taxon>
        <taxon>Pseudomonadota</taxon>
        <taxon>Alphaproteobacteria</taxon>
        <taxon>Rhodobacterales</taxon>
        <taxon>Paracoccaceae</taxon>
        <taxon>Yoonia</taxon>
    </lineage>
</organism>
<proteinExistence type="predicted"/>
<reference evidence="1" key="1">
    <citation type="submission" date="2024-08" db="EMBL/GenBank/DDBJ databases">
        <title>Phylogenomic analyses of a clade within the roseobacter group suggest taxonomic reassignments of species of the genera Aestuariivita, Citreicella, Loktanella, Nautella, Pelagibaca, Ruegeria, Thalassobius, Thiobacimonas and Tropicibacter, and the proposal o.</title>
        <authorList>
            <person name="Jeon C.O."/>
        </authorList>
    </citation>
    <scope>NUCLEOTIDE SEQUENCE</scope>
    <source>
        <strain evidence="1">SS1-5</strain>
    </source>
</reference>
<sequence length="125" mass="13970">MAEILVPLQPVELVERLQHQRVVLAFLDEPLARAAQAARVEVLQRIADRILPDDPAQMTLWDALFDVLTELHTLEHEIRSFEQQGDFGTAYVALTQSYMAARATRAQLRIDIAAGLALIVGSDDH</sequence>
<gene>
    <name evidence="1" type="ORF">AABB31_03815</name>
</gene>
<protein>
    <submittedName>
        <fullName evidence="1">Uncharacterized protein</fullName>
    </submittedName>
</protein>
<evidence type="ECO:0000313" key="1">
    <source>
        <dbReference type="EMBL" id="WZU68077.1"/>
    </source>
</evidence>
<keyword evidence="2" id="KW-1185">Reference proteome</keyword>
<dbReference type="AlphaFoldDB" id="A0AAN0MEF6"/>
<dbReference type="KEGG" id="yrh:AABB31_03815"/>
<accession>A0AAN0MEF6</accession>